<reference evidence="1" key="1">
    <citation type="submission" date="2023-06" db="EMBL/GenBank/DDBJ databases">
        <title>Survivors Of The Sea: Transcriptome response of Skeletonema marinoi to long-term dormancy.</title>
        <authorList>
            <person name="Pinder M.I.M."/>
            <person name="Kourtchenko O."/>
            <person name="Robertson E.K."/>
            <person name="Larsson T."/>
            <person name="Maumus F."/>
            <person name="Osuna-Cruz C.M."/>
            <person name="Vancaester E."/>
            <person name="Stenow R."/>
            <person name="Vandepoele K."/>
            <person name="Ploug H."/>
            <person name="Bruchert V."/>
            <person name="Godhe A."/>
            <person name="Topel M."/>
        </authorList>
    </citation>
    <scope>NUCLEOTIDE SEQUENCE</scope>
    <source>
        <strain evidence="1">R05AC</strain>
    </source>
</reference>
<name>A0AAD8Y7I4_9STRA</name>
<protein>
    <submittedName>
        <fullName evidence="1">Uncharacterized protein</fullName>
    </submittedName>
</protein>
<evidence type="ECO:0000313" key="2">
    <source>
        <dbReference type="Proteomes" id="UP001224775"/>
    </source>
</evidence>
<dbReference type="EMBL" id="JATAAI010000016">
    <property type="protein sequence ID" value="KAK1740176.1"/>
    <property type="molecule type" value="Genomic_DNA"/>
</dbReference>
<evidence type="ECO:0000313" key="1">
    <source>
        <dbReference type="EMBL" id="KAK1740176.1"/>
    </source>
</evidence>
<proteinExistence type="predicted"/>
<comment type="caution">
    <text evidence="1">The sequence shown here is derived from an EMBL/GenBank/DDBJ whole genome shotgun (WGS) entry which is preliminary data.</text>
</comment>
<dbReference type="AlphaFoldDB" id="A0AAD8Y7I4"/>
<keyword evidence="2" id="KW-1185">Reference proteome</keyword>
<gene>
    <name evidence="1" type="ORF">QTG54_009126</name>
</gene>
<organism evidence="1 2">
    <name type="scientific">Skeletonema marinoi</name>
    <dbReference type="NCBI Taxonomy" id="267567"/>
    <lineage>
        <taxon>Eukaryota</taxon>
        <taxon>Sar</taxon>
        <taxon>Stramenopiles</taxon>
        <taxon>Ochrophyta</taxon>
        <taxon>Bacillariophyta</taxon>
        <taxon>Coscinodiscophyceae</taxon>
        <taxon>Thalassiosirophycidae</taxon>
        <taxon>Thalassiosirales</taxon>
        <taxon>Skeletonemataceae</taxon>
        <taxon>Skeletonema</taxon>
        <taxon>Skeletonema marinoi-dohrnii complex</taxon>
    </lineage>
</organism>
<sequence>MCEYLGHIVDGVLRLLQVCRDRKQEKLTGRRKKKNTSKENSEGSIEFDSIWNDTATQKLLGDRSQCVFVSEALWNIGNQLMTASILDDATYDSRALAADLFAASHDFILMSEEEEGTRLSKLDYDVKYEPERFAVPSFNDASATAASDISSEFSAQCLLLSAAVTVDYLESSGRDQSSANSLLRRTLHRLAQSQQEFDRIAGRKHRFQR</sequence>
<accession>A0AAD8Y7I4</accession>
<dbReference type="Proteomes" id="UP001224775">
    <property type="component" value="Unassembled WGS sequence"/>
</dbReference>